<dbReference type="EMBL" id="NKXS01001164">
    <property type="protein sequence ID" value="PIN20187.1"/>
    <property type="molecule type" value="Genomic_DNA"/>
</dbReference>
<evidence type="ECO:0000313" key="8">
    <source>
        <dbReference type="Proteomes" id="UP000231279"/>
    </source>
</evidence>
<gene>
    <name evidence="7" type="ORF">CDL12_07119</name>
</gene>
<name>A0A2G9HRN1_9LAMI</name>
<evidence type="ECO:0000256" key="4">
    <source>
        <dbReference type="ARBA" id="ARBA00023163"/>
    </source>
</evidence>
<sequence length="180" mass="20973">MHKFDMNTVIKASVFVTIEYTDIPSELLEDWSSIFLDVYYARLQNDHTAQSTSVSNSKKGKFDWTGEDIFQSGLFPRPLNPYFVTRIRPQKENQLRIPVDAINTHKIELTEEITLVDPSGREFHVRRRIWKDGTTLYTGGWKTLCEKNVVTYDDRCICEFLRRDGGNLYIHGQYAPVKFA</sequence>
<organism evidence="7 8">
    <name type="scientific">Handroanthus impetiginosus</name>
    <dbReference type="NCBI Taxonomy" id="429701"/>
    <lineage>
        <taxon>Eukaryota</taxon>
        <taxon>Viridiplantae</taxon>
        <taxon>Streptophyta</taxon>
        <taxon>Embryophyta</taxon>
        <taxon>Tracheophyta</taxon>
        <taxon>Spermatophyta</taxon>
        <taxon>Magnoliopsida</taxon>
        <taxon>eudicotyledons</taxon>
        <taxon>Gunneridae</taxon>
        <taxon>Pentapetalae</taxon>
        <taxon>asterids</taxon>
        <taxon>lamiids</taxon>
        <taxon>Lamiales</taxon>
        <taxon>Bignoniaceae</taxon>
        <taxon>Crescentiina</taxon>
        <taxon>Tabebuia alliance</taxon>
        <taxon>Handroanthus</taxon>
    </lineage>
</organism>
<dbReference type="InterPro" id="IPR015300">
    <property type="entry name" value="DNA-bd_pseudobarrel_sf"/>
</dbReference>
<keyword evidence="2" id="KW-0805">Transcription regulation</keyword>
<dbReference type="Pfam" id="PF02362">
    <property type="entry name" value="B3"/>
    <property type="match status" value="1"/>
</dbReference>
<comment type="subcellular location">
    <subcellularLocation>
        <location evidence="1">Nucleus</location>
    </subcellularLocation>
</comment>
<reference evidence="8" key="1">
    <citation type="journal article" date="2018" name="Gigascience">
        <title>Genome assembly of the Pink Ipe (Handroanthus impetiginosus, Bignoniaceae), a highly valued, ecologically keystone Neotropical timber forest tree.</title>
        <authorList>
            <person name="Silva-Junior O.B."/>
            <person name="Grattapaglia D."/>
            <person name="Novaes E."/>
            <person name="Collevatti R.G."/>
        </authorList>
    </citation>
    <scope>NUCLEOTIDE SEQUENCE [LARGE SCALE GENOMIC DNA]</scope>
    <source>
        <strain evidence="8">cv. UFG-1</strain>
    </source>
</reference>
<evidence type="ECO:0000256" key="1">
    <source>
        <dbReference type="ARBA" id="ARBA00004123"/>
    </source>
</evidence>
<evidence type="ECO:0000259" key="6">
    <source>
        <dbReference type="PROSITE" id="PS50863"/>
    </source>
</evidence>
<dbReference type="PROSITE" id="PS50863">
    <property type="entry name" value="B3"/>
    <property type="match status" value="1"/>
</dbReference>
<proteinExistence type="predicted"/>
<keyword evidence="5" id="KW-0539">Nucleus</keyword>
<dbReference type="GO" id="GO:0005634">
    <property type="term" value="C:nucleus"/>
    <property type="evidence" value="ECO:0007669"/>
    <property type="project" value="UniProtKB-SubCell"/>
</dbReference>
<dbReference type="CDD" id="cd10017">
    <property type="entry name" value="B3_DNA"/>
    <property type="match status" value="1"/>
</dbReference>
<dbReference type="AlphaFoldDB" id="A0A2G9HRN1"/>
<evidence type="ECO:0000256" key="3">
    <source>
        <dbReference type="ARBA" id="ARBA00023125"/>
    </source>
</evidence>
<protein>
    <recommendedName>
        <fullName evidence="6">TF-B3 domain-containing protein</fullName>
    </recommendedName>
</protein>
<accession>A0A2G9HRN1</accession>
<dbReference type="Gene3D" id="2.40.330.10">
    <property type="entry name" value="DNA-binding pseudobarrel domain"/>
    <property type="match status" value="1"/>
</dbReference>
<keyword evidence="3" id="KW-0238">DNA-binding</keyword>
<dbReference type="GO" id="GO:0003677">
    <property type="term" value="F:DNA binding"/>
    <property type="evidence" value="ECO:0007669"/>
    <property type="project" value="UniProtKB-KW"/>
</dbReference>
<feature type="domain" description="TF-B3" evidence="6">
    <location>
        <begin position="80"/>
        <end position="176"/>
    </location>
</feature>
<dbReference type="InterPro" id="IPR003340">
    <property type="entry name" value="B3_DNA-bd"/>
</dbReference>
<comment type="caution">
    <text evidence="7">The sequence shown here is derived from an EMBL/GenBank/DDBJ whole genome shotgun (WGS) entry which is preliminary data.</text>
</comment>
<evidence type="ECO:0000256" key="5">
    <source>
        <dbReference type="ARBA" id="ARBA00023242"/>
    </source>
</evidence>
<evidence type="ECO:0000313" key="7">
    <source>
        <dbReference type="EMBL" id="PIN20187.1"/>
    </source>
</evidence>
<evidence type="ECO:0000256" key="2">
    <source>
        <dbReference type="ARBA" id="ARBA00023015"/>
    </source>
</evidence>
<dbReference type="SMART" id="SM01019">
    <property type="entry name" value="B3"/>
    <property type="match status" value="1"/>
</dbReference>
<dbReference type="SUPFAM" id="SSF101936">
    <property type="entry name" value="DNA-binding pseudobarrel domain"/>
    <property type="match status" value="1"/>
</dbReference>
<keyword evidence="8" id="KW-1185">Reference proteome</keyword>
<keyword evidence="4" id="KW-0804">Transcription</keyword>
<dbReference type="Proteomes" id="UP000231279">
    <property type="component" value="Unassembled WGS sequence"/>
</dbReference>
<dbReference type="OrthoDB" id="1091658at2759"/>